<dbReference type="PANTHER" id="PTHR33067">
    <property type="entry name" value="RNA-DIRECTED DNA POLYMERASE-RELATED"/>
    <property type="match status" value="1"/>
</dbReference>
<dbReference type="RefSeq" id="XP_016668658.1">
    <property type="nucleotide sequence ID" value="XM_016813169.1"/>
</dbReference>
<evidence type="ECO:0000256" key="1">
    <source>
        <dbReference type="SAM" id="MobiDB-lite"/>
    </source>
</evidence>
<evidence type="ECO:0008006" key="4">
    <source>
        <dbReference type="Google" id="ProtNLM"/>
    </source>
</evidence>
<dbReference type="Gene3D" id="2.40.70.10">
    <property type="entry name" value="Acid Proteases"/>
    <property type="match status" value="1"/>
</dbReference>
<keyword evidence="2" id="KW-1185">Reference proteome</keyword>
<dbReference type="KEGG" id="ghi:107888882"/>
<evidence type="ECO:0000313" key="2">
    <source>
        <dbReference type="Proteomes" id="UP000818029"/>
    </source>
</evidence>
<accession>A0A1U8HXI9</accession>
<gene>
    <name evidence="3" type="primary">LOC107888882</name>
</gene>
<feature type="compositionally biased region" description="Basic and acidic residues" evidence="1">
    <location>
        <begin position="16"/>
        <end position="36"/>
    </location>
</feature>
<dbReference type="CDD" id="cd00303">
    <property type="entry name" value="retropepsin_like"/>
    <property type="match status" value="1"/>
</dbReference>
<dbReference type="PANTHER" id="PTHR33067:SF15">
    <property type="entry name" value="RNA-DIRECTED DNA POLYMERASE"/>
    <property type="match status" value="1"/>
</dbReference>
<dbReference type="AlphaFoldDB" id="A0A1U8HXI9"/>
<dbReference type="PaxDb" id="3635-A0A1U8HXI9"/>
<proteinExistence type="predicted"/>
<name>A0A1U8HXI9_GOSHI</name>
<dbReference type="GeneID" id="107888882"/>
<organism evidence="2 3">
    <name type="scientific">Gossypium hirsutum</name>
    <name type="common">Upland cotton</name>
    <name type="synonym">Gossypium mexicanum</name>
    <dbReference type="NCBI Taxonomy" id="3635"/>
    <lineage>
        <taxon>Eukaryota</taxon>
        <taxon>Viridiplantae</taxon>
        <taxon>Streptophyta</taxon>
        <taxon>Embryophyta</taxon>
        <taxon>Tracheophyta</taxon>
        <taxon>Spermatophyta</taxon>
        <taxon>Magnoliopsida</taxon>
        <taxon>eudicotyledons</taxon>
        <taxon>Gunneridae</taxon>
        <taxon>Pentapetalae</taxon>
        <taxon>rosids</taxon>
        <taxon>malvids</taxon>
        <taxon>Malvales</taxon>
        <taxon>Malvaceae</taxon>
        <taxon>Malvoideae</taxon>
        <taxon>Gossypium</taxon>
    </lineage>
</organism>
<reference evidence="2" key="1">
    <citation type="journal article" date="2020" name="Nat. Genet.">
        <title>Genomic diversifications of five Gossypium allopolyploid species and their impact on cotton improvement.</title>
        <authorList>
            <person name="Chen Z.J."/>
            <person name="Sreedasyam A."/>
            <person name="Ando A."/>
            <person name="Song Q."/>
            <person name="De Santiago L.M."/>
            <person name="Hulse-Kemp A.M."/>
            <person name="Ding M."/>
            <person name="Ye W."/>
            <person name="Kirkbride R.C."/>
            <person name="Jenkins J."/>
            <person name="Plott C."/>
            <person name="Lovell J."/>
            <person name="Lin Y.M."/>
            <person name="Vaughn R."/>
            <person name="Liu B."/>
            <person name="Simpson S."/>
            <person name="Scheffler B.E."/>
            <person name="Wen L."/>
            <person name="Saski C.A."/>
            <person name="Grover C.E."/>
            <person name="Hu G."/>
            <person name="Conover J.L."/>
            <person name="Carlson J.W."/>
            <person name="Shu S."/>
            <person name="Boston L.B."/>
            <person name="Williams M."/>
            <person name="Peterson D.G."/>
            <person name="McGee K."/>
            <person name="Jones D.C."/>
            <person name="Wendel J.F."/>
            <person name="Stelly D.M."/>
            <person name="Grimwood J."/>
            <person name="Schmutz J."/>
        </authorList>
    </citation>
    <scope>NUCLEOTIDE SEQUENCE [LARGE SCALE GENOMIC DNA]</scope>
    <source>
        <strain evidence="2">cv. TM-1</strain>
    </source>
</reference>
<dbReference type="OrthoDB" id="997438at2759"/>
<reference evidence="3" key="2">
    <citation type="submission" date="2025-08" db="UniProtKB">
        <authorList>
            <consortium name="RefSeq"/>
        </authorList>
    </citation>
    <scope>IDENTIFICATION</scope>
</reference>
<dbReference type="Proteomes" id="UP000818029">
    <property type="component" value="Chromosome A08"/>
</dbReference>
<evidence type="ECO:0000313" key="3">
    <source>
        <dbReference type="RefSeq" id="XP_016668658.1"/>
    </source>
</evidence>
<sequence length="231" mass="25689">MTLRSGKVLEPVLDTIRSHDTSHAHDASQDKEKLDTEAPVESTPQKSFAVPPPFPGRLVQCKKERDEKEILDTFQKVEINIPLLDSIKQIPRYAKFLRDLCTSKRKLLGNEKVSVGENVSAVLQRKIPPKYKDQSMFSISCKIGSVGIKKAMCDLGTSINVMPLSIYKLLNAGPLKETGVIIQLADRSVVHPEGVLEDVLVKISELIFPADFYIIDMEDDNSENSSDILLG</sequence>
<dbReference type="InterPro" id="IPR021109">
    <property type="entry name" value="Peptidase_aspartic_dom_sf"/>
</dbReference>
<protein>
    <recommendedName>
        <fullName evidence="4">Aspartic peptidase DDI1-type domain-containing protein</fullName>
    </recommendedName>
</protein>
<feature type="region of interest" description="Disordered" evidence="1">
    <location>
        <begin position="1"/>
        <end position="52"/>
    </location>
</feature>